<dbReference type="SUPFAM" id="SSF57924">
    <property type="entry name" value="Inhibitor of apoptosis (IAP) repeat"/>
    <property type="match status" value="5"/>
</dbReference>
<dbReference type="Pfam" id="PF13920">
    <property type="entry name" value="zf-C3HC4_3"/>
    <property type="match status" value="1"/>
</dbReference>
<sequence length="754" mass="88765">MTSNNENIDRLYHLNIMKGVQKKTLAIVNYFLLVFFKYNKIFIKIFRLQDNLLRKISYLMPYSINERIHSSNKMLEAGFIYNGRGDVTRCILCELEISQWTYDMDPFTIHVEQSPHCIFVRTLLSLNNFQTTTSLKSSLNNDFFLERQLKQCNKEETCILYEVDKIKTIRYRSFSSWPHPISFRRRMCEAGFFACNIGDRVICIYCNLICQQWNIETDDPCKVHQILSSNCTFVKSLFNNCNSSQYNNFLSKSPSHINYVDPEKRSASFSNWSKNEFPLIDKLVEAGFFYNGSQITCFYCNGTLISWQSNNHPIAEHIRLFPYCNYARQLCGKELYYKIQQALKHDVEISKFKNDHHHHRLNELDDETLLQLVAASLDLPILQRFLEKNKFERSIVENCLKEQLRYRHDHLIDSGDLFIACEIFKKHDELINIKKKSIVIPNITLKEFYENKHRSFNDEYSSIPCLCNNSNQSYTDILQSFENDLKEYRTNQQKLAVEFVEQPITTIERERSLKNWSSIKPSRCDMTIGGFIISEKDDYSKCPHCHIQYYNWKSNDNPLVIHKYLSPNCLFVLSQNPFNLNPIPIKKIEEIFTDEDIINAQSQPYTGLVQSKYGSMSVVCQRKHSFERFPGGCPTDAHQLAISGWYYTNYGRNIKCFYCERYAFPLNIHQRSHPYLNLLHRFSSCRYIRQLNEFDSQSSTRQVSSKCTWCMIKEKKLVALPCRHFCLCESCGQIKRLCPVCEKSVTVYVIIYSP</sequence>
<evidence type="ECO:0000256" key="4">
    <source>
        <dbReference type="PROSITE-ProRule" id="PRU00175"/>
    </source>
</evidence>
<feature type="domain" description="RING-type" evidence="6">
    <location>
        <begin position="707"/>
        <end position="742"/>
    </location>
</feature>
<evidence type="ECO:0000259" key="6">
    <source>
        <dbReference type="PROSITE" id="PS50089"/>
    </source>
</evidence>
<dbReference type="PROSITE" id="PS50143">
    <property type="entry name" value="BIR_REPEAT_2"/>
    <property type="match status" value="5"/>
</dbReference>
<dbReference type="Gene3D" id="1.10.1170.10">
    <property type="entry name" value="Inhibitor Of Apoptosis Protein (2mihbC-IAP-1), Chain A"/>
    <property type="match status" value="5"/>
</dbReference>
<dbReference type="PANTHER" id="PTHR10044">
    <property type="entry name" value="INHIBITOR OF APOPTOSIS"/>
    <property type="match status" value="1"/>
</dbReference>
<dbReference type="OrthoDB" id="5855668at2759"/>
<dbReference type="EMBL" id="CAJNOO010000849">
    <property type="protein sequence ID" value="CAF1047122.1"/>
    <property type="molecule type" value="Genomic_DNA"/>
</dbReference>
<dbReference type="InterPro" id="IPR001370">
    <property type="entry name" value="BIR_rpt"/>
</dbReference>
<keyword evidence="2 4" id="KW-0863">Zinc-finger</keyword>
<name>A0A814K5D1_9BILA</name>
<reference evidence="7" key="1">
    <citation type="submission" date="2021-02" db="EMBL/GenBank/DDBJ databases">
        <authorList>
            <person name="Nowell W R."/>
        </authorList>
    </citation>
    <scope>NUCLEOTIDE SEQUENCE</scope>
</reference>
<dbReference type="PROSITE" id="PS50089">
    <property type="entry name" value="ZF_RING_2"/>
    <property type="match status" value="1"/>
</dbReference>
<protein>
    <recommendedName>
        <fullName evidence="6">RING-type domain-containing protein</fullName>
    </recommendedName>
</protein>
<keyword evidence="3" id="KW-0862">Zinc</keyword>
<dbReference type="PANTHER" id="PTHR10044:SF139">
    <property type="entry name" value="DEATH-ASSOCIATED INHIBITOR OF APOPTOSIS 2"/>
    <property type="match status" value="1"/>
</dbReference>
<dbReference type="GO" id="GO:0008270">
    <property type="term" value="F:zinc ion binding"/>
    <property type="evidence" value="ECO:0007669"/>
    <property type="project" value="UniProtKB-KW"/>
</dbReference>
<dbReference type="InterPro" id="IPR013083">
    <property type="entry name" value="Znf_RING/FYVE/PHD"/>
</dbReference>
<dbReference type="InterPro" id="IPR001841">
    <property type="entry name" value="Znf_RING"/>
</dbReference>
<dbReference type="Gene3D" id="3.30.40.10">
    <property type="entry name" value="Zinc/RING finger domain, C3HC4 (zinc finger)"/>
    <property type="match status" value="1"/>
</dbReference>
<evidence type="ECO:0000313" key="7">
    <source>
        <dbReference type="EMBL" id="CAF1047122.1"/>
    </source>
</evidence>
<dbReference type="AlphaFoldDB" id="A0A814K5D1"/>
<organism evidence="7 8">
    <name type="scientific">Rotaria sordida</name>
    <dbReference type="NCBI Taxonomy" id="392033"/>
    <lineage>
        <taxon>Eukaryota</taxon>
        <taxon>Metazoa</taxon>
        <taxon>Spiralia</taxon>
        <taxon>Gnathifera</taxon>
        <taxon>Rotifera</taxon>
        <taxon>Eurotatoria</taxon>
        <taxon>Bdelloidea</taxon>
        <taxon>Philodinida</taxon>
        <taxon>Philodinidae</taxon>
        <taxon>Rotaria</taxon>
    </lineage>
</organism>
<evidence type="ECO:0000313" key="8">
    <source>
        <dbReference type="Proteomes" id="UP000663882"/>
    </source>
</evidence>
<comment type="caution">
    <text evidence="7">The sequence shown here is derived from an EMBL/GenBank/DDBJ whole genome shotgun (WGS) entry which is preliminary data.</text>
</comment>
<comment type="similarity">
    <text evidence="1">Belongs to the IAP family.</text>
</comment>
<dbReference type="Proteomes" id="UP000663882">
    <property type="component" value="Unassembled WGS sequence"/>
</dbReference>
<accession>A0A814K5D1</accession>
<proteinExistence type="inferred from homology"/>
<keyword evidence="5" id="KW-0175">Coiled coil</keyword>
<dbReference type="GO" id="GO:0005737">
    <property type="term" value="C:cytoplasm"/>
    <property type="evidence" value="ECO:0007669"/>
    <property type="project" value="TreeGrafter"/>
</dbReference>
<dbReference type="SMART" id="SM00238">
    <property type="entry name" value="BIR"/>
    <property type="match status" value="5"/>
</dbReference>
<evidence type="ECO:0000256" key="1">
    <source>
        <dbReference type="ARBA" id="ARBA00006672"/>
    </source>
</evidence>
<gene>
    <name evidence="7" type="ORF">RFH988_LOCUS16531</name>
</gene>
<dbReference type="GO" id="GO:0005634">
    <property type="term" value="C:nucleus"/>
    <property type="evidence" value="ECO:0007669"/>
    <property type="project" value="TreeGrafter"/>
</dbReference>
<evidence type="ECO:0000256" key="2">
    <source>
        <dbReference type="ARBA" id="ARBA00022771"/>
    </source>
</evidence>
<dbReference type="Pfam" id="PF00653">
    <property type="entry name" value="BIR"/>
    <property type="match status" value="5"/>
</dbReference>
<dbReference type="CDD" id="cd00022">
    <property type="entry name" value="BIR"/>
    <property type="match status" value="2"/>
</dbReference>
<evidence type="ECO:0000256" key="5">
    <source>
        <dbReference type="SAM" id="Coils"/>
    </source>
</evidence>
<keyword evidence="2 4" id="KW-0479">Metal-binding</keyword>
<dbReference type="InterPro" id="IPR050784">
    <property type="entry name" value="IAP"/>
</dbReference>
<feature type="coiled-coil region" evidence="5">
    <location>
        <begin position="471"/>
        <end position="498"/>
    </location>
</feature>
<evidence type="ECO:0000256" key="3">
    <source>
        <dbReference type="ARBA" id="ARBA00022833"/>
    </source>
</evidence>